<evidence type="ECO:0000313" key="1">
    <source>
        <dbReference type="EMBL" id="MDZ5084120.1"/>
    </source>
</evidence>
<proteinExistence type="predicted"/>
<protein>
    <submittedName>
        <fullName evidence="1">Uncharacterized protein</fullName>
    </submittedName>
</protein>
<keyword evidence="2" id="KW-1185">Reference proteome</keyword>
<name>A0ACC6MAZ1_MYCPF</name>
<dbReference type="EMBL" id="JAOXLN010000001">
    <property type="protein sequence ID" value="MDZ5084120.1"/>
    <property type="molecule type" value="Genomic_DNA"/>
</dbReference>
<dbReference type="Proteomes" id="UP001289645">
    <property type="component" value="Unassembled WGS sequence"/>
</dbReference>
<gene>
    <name evidence="1" type="ORF">OHX15_01860</name>
</gene>
<evidence type="ECO:0000313" key="2">
    <source>
        <dbReference type="Proteomes" id="UP001289645"/>
    </source>
</evidence>
<accession>A0ACC6MAZ1</accession>
<organism evidence="1 2">
    <name type="scientific">Mycolicibacterium parafortuitum</name>
    <name type="common">Mycobacterium parafortuitum</name>
    <dbReference type="NCBI Taxonomy" id="39692"/>
    <lineage>
        <taxon>Bacteria</taxon>
        <taxon>Bacillati</taxon>
        <taxon>Actinomycetota</taxon>
        <taxon>Actinomycetes</taxon>
        <taxon>Mycobacteriales</taxon>
        <taxon>Mycobacteriaceae</taxon>
        <taxon>Mycolicibacterium</taxon>
    </lineage>
</organism>
<reference evidence="1 2" key="1">
    <citation type="journal article" date="2021" name="Chemosphere">
        <title>Bioballs carrying a syntrophic Rhodococcus and Mycolicibacterium consortium for simultaneous sorption and biodegradation of fuel oil in contaminated freshwater.</title>
        <authorList>
            <person name="Naloka K."/>
            <person name="Polrit D."/>
            <person name="Muangchinda C."/>
            <person name="Thoetkiattikul H."/>
            <person name="Pinyakong O."/>
        </authorList>
    </citation>
    <scope>NUCLEOTIDE SEQUENCE [LARGE SCALE GENOMIC DNA]</scope>
    <source>
        <strain evidence="1 2">J101</strain>
    </source>
</reference>
<sequence length="150" mass="15453">MKTHLRVAATALIGLAIVLGLTTACQRTTEGTVAQTTEPGPPLPSAPTTTSGRPGIPGLPEIPGIPIPDIPLPTRNTNVPEVPAPPNATTMTCGEYNDLDEATRVAVVREILAQENNPLGPDGEFVGQILADAACQFLPGARVSEILMGG</sequence>
<comment type="caution">
    <text evidence="1">The sequence shown here is derived from an EMBL/GenBank/DDBJ whole genome shotgun (WGS) entry which is preliminary data.</text>
</comment>